<evidence type="ECO:0000256" key="6">
    <source>
        <dbReference type="ARBA" id="ARBA00015655"/>
    </source>
</evidence>
<dbReference type="SUPFAM" id="SSF53244">
    <property type="entry name" value="MurD-like peptide ligases, peptide-binding domain"/>
    <property type="match status" value="1"/>
</dbReference>
<dbReference type="NCBIfam" id="TIGR01087">
    <property type="entry name" value="murD"/>
    <property type="match status" value="1"/>
</dbReference>
<reference evidence="21 22" key="1">
    <citation type="submission" date="2009-10" db="EMBL/GenBank/DDBJ databases">
        <title>Complete sequence of chromosome of Ammonifex degensii KC4.</title>
        <authorList>
            <consortium name="US DOE Joint Genome Institute"/>
            <person name="Kerfeld C."/>
            <person name="Goodner B."/>
            <person name="Huber H."/>
            <person name="Stetter K."/>
            <person name="Lucas S."/>
            <person name="Copeland A."/>
            <person name="Lapidus A."/>
            <person name="Glavina del Rio T."/>
            <person name="Dalin E."/>
            <person name="Tice H."/>
            <person name="Bruce D."/>
            <person name="Goodwin L."/>
            <person name="Pitluck S."/>
            <person name="Saunders E."/>
            <person name="Brettin T."/>
            <person name="Detter J.C."/>
            <person name="Han C."/>
            <person name="Larimer F."/>
            <person name="Land M."/>
            <person name="Hauser L."/>
            <person name="Kyrpides N."/>
            <person name="Ovchinnikova G."/>
            <person name="Richardson P."/>
        </authorList>
    </citation>
    <scope>NUCLEOTIDE SEQUENCE [LARGE SCALE GENOMIC DNA]</scope>
    <source>
        <strain evidence="22">DSM 10501 / KC4</strain>
    </source>
</reference>
<keyword evidence="17 18" id="KW-0132">Cell division</keyword>
<comment type="pathway">
    <text evidence="3 17 18">Cell wall biogenesis; peptidoglycan biosynthesis.</text>
</comment>
<name>C9R8N2_AMMDK</name>
<evidence type="ECO:0000313" key="22">
    <source>
        <dbReference type="Proteomes" id="UP000002620"/>
    </source>
</evidence>
<evidence type="ECO:0000313" key="21">
    <source>
        <dbReference type="EMBL" id="ACX52661.1"/>
    </source>
</evidence>
<keyword evidence="11 17" id="KW-0133">Cell shape</keyword>
<dbReference type="InterPro" id="IPR004101">
    <property type="entry name" value="Mur_ligase_C"/>
</dbReference>
<evidence type="ECO:0000256" key="13">
    <source>
        <dbReference type="ARBA" id="ARBA00023316"/>
    </source>
</evidence>
<dbReference type="Gene3D" id="3.40.1190.10">
    <property type="entry name" value="Mur-like, catalytic domain"/>
    <property type="match status" value="1"/>
</dbReference>
<comment type="function">
    <text evidence="1 17 18">Cell wall formation. Catalyzes the addition of glutamate to the nucleotide precursor UDP-N-acetylmuramoyl-L-alanine (UMA).</text>
</comment>
<evidence type="ECO:0000256" key="5">
    <source>
        <dbReference type="ARBA" id="ARBA00012212"/>
    </source>
</evidence>
<evidence type="ECO:0000256" key="2">
    <source>
        <dbReference type="ARBA" id="ARBA00004496"/>
    </source>
</evidence>
<keyword evidence="10 17" id="KW-0067">ATP-binding</keyword>
<proteinExistence type="inferred from homology"/>
<dbReference type="STRING" id="429009.Adeg_1566"/>
<evidence type="ECO:0000256" key="9">
    <source>
        <dbReference type="ARBA" id="ARBA00022741"/>
    </source>
</evidence>
<evidence type="ECO:0000256" key="14">
    <source>
        <dbReference type="ARBA" id="ARBA00030398"/>
    </source>
</evidence>
<feature type="binding site" evidence="17">
    <location>
        <begin position="112"/>
        <end position="118"/>
    </location>
    <ligand>
        <name>ATP</name>
        <dbReference type="ChEBI" id="CHEBI:30616"/>
    </ligand>
</feature>
<dbReference type="RefSeq" id="WP_015739538.1">
    <property type="nucleotide sequence ID" value="NC_013385.1"/>
</dbReference>
<evidence type="ECO:0000256" key="8">
    <source>
        <dbReference type="ARBA" id="ARBA00022598"/>
    </source>
</evidence>
<keyword evidence="17 18" id="KW-0131">Cell cycle</keyword>
<dbReference type="UniPathway" id="UPA00219"/>
<dbReference type="SUPFAM" id="SSF53623">
    <property type="entry name" value="MurD-like peptide ligases, catalytic domain"/>
    <property type="match status" value="1"/>
</dbReference>
<dbReference type="SUPFAM" id="SSF51984">
    <property type="entry name" value="MurCD N-terminal domain"/>
    <property type="match status" value="1"/>
</dbReference>
<accession>C9R8N2</accession>
<gene>
    <name evidence="17" type="primary">murD</name>
    <name evidence="21" type="ordered locus">Adeg_1566</name>
</gene>
<sequence>MALKKVELRGKKVLVIGAGKSGIAATRLLLRHGAEVVLADSQKVDLPPFPDKVRLVLGEYPSAKEFDLLVLSPGVPLTVPPVREAKEAGIEIVGELELAFRFARAPVVAVTGTNGKTTTTALTGAIFQAAGLRTWVAGNIGLPLSEVVEEARPEDILVVEVSSFQLETTSTFKPVVAVILNLTPDHLDRHGDFNSYRQAKARIFARQTDKEVTVLNYDDPEVRNMAADSCGRVLFFSRRHKLATGVWVAKGEILVKWEGVEGKVTEVASLALPGAHNLENALAATAAAVAQNVPLEVIGRVLREFKGVAHRLELVAEINGVKYVNDSKGTNPEATIKALEAYDCPIVLIAGGRNKGSDFRLLASKMKEKVKALVLIGESAPLLAAQAKAAGVSDIVLARDLPDAVRRAREKARPGDVVLLSPACASWDMFRNYEERGECFRQAVKELIQEEARTERR</sequence>
<dbReference type="PANTHER" id="PTHR43692:SF1">
    <property type="entry name" value="UDP-N-ACETYLMURAMOYLALANINE--D-GLUTAMATE LIGASE"/>
    <property type="match status" value="1"/>
</dbReference>
<keyword evidence="9 17" id="KW-0547">Nucleotide-binding</keyword>
<evidence type="ECO:0000256" key="16">
    <source>
        <dbReference type="ARBA" id="ARBA00047632"/>
    </source>
</evidence>
<dbReference type="Pfam" id="PF02875">
    <property type="entry name" value="Mur_ligase_C"/>
    <property type="match status" value="1"/>
</dbReference>
<evidence type="ECO:0000256" key="11">
    <source>
        <dbReference type="ARBA" id="ARBA00022960"/>
    </source>
</evidence>
<evidence type="ECO:0000259" key="19">
    <source>
        <dbReference type="Pfam" id="PF02875"/>
    </source>
</evidence>
<keyword evidence="7 17" id="KW-0963">Cytoplasm</keyword>
<dbReference type="InterPro" id="IPR013221">
    <property type="entry name" value="Mur_ligase_cen"/>
</dbReference>
<dbReference type="HOGENOM" id="CLU_032540_0_0_9"/>
<keyword evidence="12 17" id="KW-0573">Peptidoglycan synthesis</keyword>
<dbReference type="GO" id="GO:0009252">
    <property type="term" value="P:peptidoglycan biosynthetic process"/>
    <property type="evidence" value="ECO:0007669"/>
    <property type="project" value="UniProtKB-UniRule"/>
</dbReference>
<dbReference type="InterPro" id="IPR036565">
    <property type="entry name" value="Mur-like_cat_sf"/>
</dbReference>
<dbReference type="InterPro" id="IPR036615">
    <property type="entry name" value="Mur_ligase_C_dom_sf"/>
</dbReference>
<comment type="similarity">
    <text evidence="4 17">Belongs to the MurCDEF family.</text>
</comment>
<evidence type="ECO:0000256" key="1">
    <source>
        <dbReference type="ARBA" id="ARBA00002734"/>
    </source>
</evidence>
<dbReference type="AlphaFoldDB" id="C9R8N2"/>
<protein>
    <recommendedName>
        <fullName evidence="6 17">UDP-N-acetylmuramoylalanine--D-glutamate ligase</fullName>
        <ecNumber evidence="5 17">6.3.2.9</ecNumber>
    </recommendedName>
    <alternativeName>
        <fullName evidence="15 17">D-glutamic acid-adding enzyme</fullName>
    </alternativeName>
    <alternativeName>
        <fullName evidence="14 17">UDP-N-acetylmuramoyl-L-alanyl-D-glutamate synthetase</fullName>
    </alternativeName>
</protein>
<keyword evidence="13 17" id="KW-0961">Cell wall biogenesis/degradation</keyword>
<dbReference type="InterPro" id="IPR005762">
    <property type="entry name" value="MurD"/>
</dbReference>
<dbReference type="GO" id="GO:0008360">
    <property type="term" value="P:regulation of cell shape"/>
    <property type="evidence" value="ECO:0007669"/>
    <property type="project" value="UniProtKB-KW"/>
</dbReference>
<dbReference type="KEGG" id="adg:Adeg_1566"/>
<evidence type="ECO:0000256" key="3">
    <source>
        <dbReference type="ARBA" id="ARBA00004752"/>
    </source>
</evidence>
<dbReference type="PANTHER" id="PTHR43692">
    <property type="entry name" value="UDP-N-ACETYLMURAMOYLALANINE--D-GLUTAMATE LIGASE"/>
    <property type="match status" value="1"/>
</dbReference>
<evidence type="ECO:0000256" key="12">
    <source>
        <dbReference type="ARBA" id="ARBA00022984"/>
    </source>
</evidence>
<keyword evidence="8 17" id="KW-0436">Ligase</keyword>
<dbReference type="GO" id="GO:0051301">
    <property type="term" value="P:cell division"/>
    <property type="evidence" value="ECO:0007669"/>
    <property type="project" value="UniProtKB-KW"/>
</dbReference>
<dbReference type="Proteomes" id="UP000002620">
    <property type="component" value="Chromosome"/>
</dbReference>
<dbReference type="Gene3D" id="3.40.50.720">
    <property type="entry name" value="NAD(P)-binding Rossmann-like Domain"/>
    <property type="match status" value="1"/>
</dbReference>
<dbReference type="GO" id="GO:0005737">
    <property type="term" value="C:cytoplasm"/>
    <property type="evidence" value="ECO:0007669"/>
    <property type="project" value="UniProtKB-SubCell"/>
</dbReference>
<evidence type="ECO:0000256" key="4">
    <source>
        <dbReference type="ARBA" id="ARBA00010416"/>
    </source>
</evidence>
<feature type="domain" description="Mur ligase C-terminal" evidence="19">
    <location>
        <begin position="310"/>
        <end position="424"/>
    </location>
</feature>
<dbReference type="GO" id="GO:0071555">
    <property type="term" value="P:cell wall organization"/>
    <property type="evidence" value="ECO:0007669"/>
    <property type="project" value="UniProtKB-KW"/>
</dbReference>
<dbReference type="Pfam" id="PF21799">
    <property type="entry name" value="MurD-like_N"/>
    <property type="match status" value="1"/>
</dbReference>
<dbReference type="GO" id="GO:0008764">
    <property type="term" value="F:UDP-N-acetylmuramoylalanine-D-glutamate ligase activity"/>
    <property type="evidence" value="ECO:0007669"/>
    <property type="project" value="UniProtKB-UniRule"/>
</dbReference>
<dbReference type="EMBL" id="CP001785">
    <property type="protein sequence ID" value="ACX52661.1"/>
    <property type="molecule type" value="Genomic_DNA"/>
</dbReference>
<comment type="subcellular location">
    <subcellularLocation>
        <location evidence="2 17 18">Cytoplasm</location>
    </subcellularLocation>
</comment>
<feature type="domain" description="Mur ligase central" evidence="20">
    <location>
        <begin position="110"/>
        <end position="288"/>
    </location>
</feature>
<comment type="catalytic activity">
    <reaction evidence="16 17 18">
        <text>UDP-N-acetyl-alpha-D-muramoyl-L-alanine + D-glutamate + ATP = UDP-N-acetyl-alpha-D-muramoyl-L-alanyl-D-glutamate + ADP + phosphate + H(+)</text>
        <dbReference type="Rhea" id="RHEA:16429"/>
        <dbReference type="ChEBI" id="CHEBI:15378"/>
        <dbReference type="ChEBI" id="CHEBI:29986"/>
        <dbReference type="ChEBI" id="CHEBI:30616"/>
        <dbReference type="ChEBI" id="CHEBI:43474"/>
        <dbReference type="ChEBI" id="CHEBI:83898"/>
        <dbReference type="ChEBI" id="CHEBI:83900"/>
        <dbReference type="ChEBI" id="CHEBI:456216"/>
        <dbReference type="EC" id="6.3.2.9"/>
    </reaction>
</comment>
<dbReference type="GO" id="GO:0005524">
    <property type="term" value="F:ATP binding"/>
    <property type="evidence" value="ECO:0007669"/>
    <property type="project" value="UniProtKB-UniRule"/>
</dbReference>
<evidence type="ECO:0000256" key="10">
    <source>
        <dbReference type="ARBA" id="ARBA00022840"/>
    </source>
</evidence>
<evidence type="ECO:0000256" key="7">
    <source>
        <dbReference type="ARBA" id="ARBA00022490"/>
    </source>
</evidence>
<evidence type="ECO:0000256" key="18">
    <source>
        <dbReference type="RuleBase" id="RU003664"/>
    </source>
</evidence>
<evidence type="ECO:0000256" key="15">
    <source>
        <dbReference type="ARBA" id="ARBA00032324"/>
    </source>
</evidence>
<evidence type="ECO:0000259" key="20">
    <source>
        <dbReference type="Pfam" id="PF08245"/>
    </source>
</evidence>
<organism evidence="21 22">
    <name type="scientific">Ammonifex degensii (strain DSM 10501 / KC4)</name>
    <dbReference type="NCBI Taxonomy" id="429009"/>
    <lineage>
        <taxon>Bacteria</taxon>
        <taxon>Bacillati</taxon>
        <taxon>Bacillota</taxon>
        <taxon>Clostridia</taxon>
        <taxon>Thermoanaerobacterales</taxon>
        <taxon>Thermoanaerobacteraceae</taxon>
        <taxon>Ammonifex</taxon>
    </lineage>
</organism>
<evidence type="ECO:0000256" key="17">
    <source>
        <dbReference type="HAMAP-Rule" id="MF_00639"/>
    </source>
</evidence>
<keyword evidence="22" id="KW-1185">Reference proteome</keyword>
<dbReference type="eggNOG" id="COG0771">
    <property type="taxonomic scope" value="Bacteria"/>
</dbReference>
<dbReference type="EC" id="6.3.2.9" evidence="5 17"/>
<dbReference type="Pfam" id="PF08245">
    <property type="entry name" value="Mur_ligase_M"/>
    <property type="match status" value="1"/>
</dbReference>
<dbReference type="HAMAP" id="MF_00639">
    <property type="entry name" value="MurD"/>
    <property type="match status" value="1"/>
</dbReference>
<dbReference type="Gene3D" id="3.90.190.20">
    <property type="entry name" value="Mur ligase, C-terminal domain"/>
    <property type="match status" value="1"/>
</dbReference>